<feature type="domain" description="F-box" evidence="1">
    <location>
        <begin position="2"/>
        <end position="49"/>
    </location>
</feature>
<dbReference type="Pfam" id="PF00646">
    <property type="entry name" value="F-box"/>
    <property type="match status" value="1"/>
</dbReference>
<protein>
    <submittedName>
        <fullName evidence="3">F-box domain-containing protein</fullName>
    </submittedName>
</protein>
<dbReference type="eggNOG" id="ENOG502TIGW">
    <property type="taxonomic scope" value="Eukaryota"/>
</dbReference>
<dbReference type="AlphaFoldDB" id="A0A1I7TKZ2"/>
<organism evidence="2 3">
    <name type="scientific">Caenorhabditis tropicalis</name>
    <dbReference type="NCBI Taxonomy" id="1561998"/>
    <lineage>
        <taxon>Eukaryota</taxon>
        <taxon>Metazoa</taxon>
        <taxon>Ecdysozoa</taxon>
        <taxon>Nematoda</taxon>
        <taxon>Chromadorea</taxon>
        <taxon>Rhabditida</taxon>
        <taxon>Rhabditina</taxon>
        <taxon>Rhabditomorpha</taxon>
        <taxon>Rhabditoidea</taxon>
        <taxon>Rhabditidae</taxon>
        <taxon>Peloderinae</taxon>
        <taxon>Caenorhabditis</taxon>
    </lineage>
</organism>
<evidence type="ECO:0000313" key="2">
    <source>
        <dbReference type="Proteomes" id="UP000095282"/>
    </source>
</evidence>
<dbReference type="WBParaSite" id="Csp11.Scaffold628.g6948.t1">
    <property type="protein sequence ID" value="Csp11.Scaffold628.g6948.t1"/>
    <property type="gene ID" value="Csp11.Scaffold628.g6948"/>
</dbReference>
<dbReference type="PROSITE" id="PS50181">
    <property type="entry name" value="FBOX"/>
    <property type="match status" value="1"/>
</dbReference>
<name>A0A1I7TKZ2_9PELO</name>
<accession>A0A1I7TKZ2</accession>
<dbReference type="PANTHER" id="PTHR21503:SF8">
    <property type="entry name" value="F-BOX ASSOCIATED DOMAIN-CONTAINING PROTEIN-RELATED"/>
    <property type="match status" value="1"/>
</dbReference>
<evidence type="ECO:0000259" key="1">
    <source>
        <dbReference type="PROSITE" id="PS50181"/>
    </source>
</evidence>
<dbReference type="InterPro" id="IPR001810">
    <property type="entry name" value="F-box_dom"/>
</dbReference>
<dbReference type="PANTHER" id="PTHR21503">
    <property type="entry name" value="F-BOX-CONTAINING HYPOTHETICAL PROTEIN C.ELEGANS"/>
    <property type="match status" value="1"/>
</dbReference>
<reference evidence="3" key="1">
    <citation type="submission" date="2016-11" db="UniProtKB">
        <authorList>
            <consortium name="WormBaseParasite"/>
        </authorList>
    </citation>
    <scope>IDENTIFICATION</scope>
</reference>
<sequence>MPFPLLNLPRVAYEEVLYNYSVPDLVDFSLLSSRCHRIIQSIRFPFTGVHVGVANYGGTLRCANSKWPADQWVFVKNPWRNLERKNEMRKIGGIDIRIIKLPFWRSVHEPGIQLKVVCDYLCDLFRLPITGFSFKDSNQELFPQAFGIIKCEELYLKSSSEIPVDELKYVLEKVRISNTLVLDLKKNEDFECGFVQFSMDELTINRAFWITNETFLAMDCARIVLEGNGNLPIRKFVSQWLLSKNKRFEWLKMTWNNERINWNKVFETMQWNPDIRGRNFKINSKRRVDCENGIDILRDDGLLATIIERNQQIYFLVWHKRFQPETDHLQID</sequence>
<dbReference type="Proteomes" id="UP000095282">
    <property type="component" value="Unplaced"/>
</dbReference>
<keyword evidence="2" id="KW-1185">Reference proteome</keyword>
<evidence type="ECO:0000313" key="3">
    <source>
        <dbReference type="WBParaSite" id="Csp11.Scaffold628.g6948.t1"/>
    </source>
</evidence>
<proteinExistence type="predicted"/>